<dbReference type="InterPro" id="IPR001753">
    <property type="entry name" value="Enoyl-CoA_hydra/iso"/>
</dbReference>
<evidence type="ECO:0000256" key="2">
    <source>
        <dbReference type="ARBA" id="ARBA00023140"/>
    </source>
</evidence>
<dbReference type="CDD" id="cd06558">
    <property type="entry name" value="crotonase-like"/>
    <property type="match status" value="1"/>
</dbReference>
<dbReference type="RefSeq" id="WP_244158424.1">
    <property type="nucleotide sequence ID" value="NZ_FCNX02000002.1"/>
</dbReference>
<gene>
    <name evidence="4" type="ORF">AWB77_00915</name>
</gene>
<dbReference type="InterPro" id="IPR051053">
    <property type="entry name" value="ECH/Chromodomain_protein"/>
</dbReference>
<dbReference type="Gene3D" id="3.90.226.10">
    <property type="entry name" value="2-enoyl-CoA Hydratase, Chain A, domain 1"/>
    <property type="match status" value="1"/>
</dbReference>
<dbReference type="InterPro" id="IPR029045">
    <property type="entry name" value="ClpP/crotonase-like_dom_sf"/>
</dbReference>
<dbReference type="Pfam" id="PF00378">
    <property type="entry name" value="ECH_1"/>
    <property type="match status" value="1"/>
</dbReference>
<keyword evidence="5" id="KW-1185">Reference proteome</keyword>
<dbReference type="PANTHER" id="PTHR43684:SF1">
    <property type="entry name" value="ENOYL-COA DELTA ISOMERASE 2"/>
    <property type="match status" value="1"/>
</dbReference>
<dbReference type="SUPFAM" id="SSF52096">
    <property type="entry name" value="ClpP/crotonase"/>
    <property type="match status" value="1"/>
</dbReference>
<keyword evidence="3" id="KW-0413">Isomerase</keyword>
<dbReference type="EMBL" id="FCNX02000002">
    <property type="protein sequence ID" value="SAK47251.1"/>
    <property type="molecule type" value="Genomic_DNA"/>
</dbReference>
<dbReference type="GO" id="GO:0004165">
    <property type="term" value="F:delta(3)-delta(2)-enoyl-CoA isomerase activity"/>
    <property type="evidence" value="ECO:0007669"/>
    <property type="project" value="UniProtKB-ARBA"/>
</dbReference>
<accession>A0A157ZP37</accession>
<evidence type="ECO:0000313" key="4">
    <source>
        <dbReference type="EMBL" id="SAK47251.1"/>
    </source>
</evidence>
<dbReference type="AlphaFoldDB" id="A0A157ZP37"/>
<protein>
    <submittedName>
        <fullName evidence="4">Enoyl-CoA hydratase</fullName>
    </submittedName>
</protein>
<comment type="subcellular location">
    <subcellularLocation>
        <location evidence="1">Peroxisome</location>
    </subcellularLocation>
</comment>
<dbReference type="STRING" id="1777138.AWB77_00915"/>
<reference evidence="4" key="1">
    <citation type="submission" date="2016-01" db="EMBL/GenBank/DDBJ databases">
        <authorList>
            <person name="Peeters C."/>
        </authorList>
    </citation>
    <scope>NUCLEOTIDE SEQUENCE</scope>
    <source>
        <strain evidence="4">LMG 29320</strain>
    </source>
</reference>
<organism evidence="4 5">
    <name type="scientific">Caballeronia fortuita</name>
    <dbReference type="NCBI Taxonomy" id="1777138"/>
    <lineage>
        <taxon>Bacteria</taxon>
        <taxon>Pseudomonadati</taxon>
        <taxon>Pseudomonadota</taxon>
        <taxon>Betaproteobacteria</taxon>
        <taxon>Burkholderiales</taxon>
        <taxon>Burkholderiaceae</taxon>
        <taxon>Caballeronia</taxon>
    </lineage>
</organism>
<evidence type="ECO:0000313" key="5">
    <source>
        <dbReference type="Proteomes" id="UP000054903"/>
    </source>
</evidence>
<sequence>MSLRTDARTERCVIDARITSRLDGHIRTIGIDRPEKRNALDAAMFAALADALLHGQSDAQAHCVLLHGTTDSFCSGHDTAAFRTLWPQPADGVVRRCIQAFSEQSKPLVAAVNGAAVGFGATMLLHADWVVAGKSATFRFPFADLGIVPEAGATALLARRVGDLTARDWLLSGRTMTANEALRHGFVSRVVSDANVRDAANEYAKCLAAKPPGALQVTRRLLLEGASSSAQAAIENEFAHLDTFIPALASTSTAHG</sequence>
<name>A0A157ZP37_9BURK</name>
<comment type="caution">
    <text evidence="4">The sequence shown here is derived from an EMBL/GenBank/DDBJ whole genome shotgun (WGS) entry which is preliminary data.</text>
</comment>
<dbReference type="PANTHER" id="PTHR43684">
    <property type="match status" value="1"/>
</dbReference>
<evidence type="ECO:0000256" key="1">
    <source>
        <dbReference type="ARBA" id="ARBA00004275"/>
    </source>
</evidence>
<proteinExistence type="predicted"/>
<dbReference type="Proteomes" id="UP000054903">
    <property type="component" value="Unassembled WGS sequence"/>
</dbReference>
<keyword evidence="2" id="KW-0576">Peroxisome</keyword>
<evidence type="ECO:0000256" key="3">
    <source>
        <dbReference type="ARBA" id="ARBA00023235"/>
    </source>
</evidence>